<comment type="caution">
    <text evidence="3">The sequence shown here is derived from an EMBL/GenBank/DDBJ whole genome shotgun (WGS) entry which is preliminary data.</text>
</comment>
<evidence type="ECO:0000256" key="1">
    <source>
        <dbReference type="SAM" id="Coils"/>
    </source>
</evidence>
<feature type="compositionally biased region" description="Basic and acidic residues" evidence="2">
    <location>
        <begin position="469"/>
        <end position="484"/>
    </location>
</feature>
<gene>
    <name evidence="3" type="ORF">NOR_06181</name>
</gene>
<sequence length="490" mass="54787">MNWDTPYQLGKTGPSFNLRLAGGVYRFKPNNLDLFELLVNSSSKEIYGASPNPLSHVLAGRSSIYLAVNGQRAERQELENGIVSFSLGSGRHFQIQFQCPQILGQGDLHGMFQGKTWLAGHDSSEHTPVGGPKYYPLGDLKNRASHASHSTAPPNQPKVSDKVIVDAVTVRRRAAAQSLSVAFDLMTTRSISASVGEFFVNPSDLVAEGCHLTTAVVGATVTCFHAGPVGRLITGGGRAVSQMIGFGFKELESVMVEELKNYILRFETKGAGQFVRMHAEIIVNGLDSKALDKDGDRTPTDKIIDRVRQTVLREYEVQIKADIRRGVKERFPWARRVYETSFKTAASEACAGKASQDLQEHTVNGIIRDLMLSRIASRDEGSLATEIQRQQRQIEYKRDEMDEEVKKLPPAEGDAAKERKIQAVKDKYGEEIDKIEKDLRKAKETLEVKDRVKLQRILDLKEKEVDDEVKRQSERERVRQDLSRLTRGHK</sequence>
<keyword evidence="1" id="KW-0175">Coiled coil</keyword>
<keyword evidence="4" id="KW-1185">Reference proteome</keyword>
<proteinExistence type="predicted"/>
<feature type="region of interest" description="Disordered" evidence="2">
    <location>
        <begin position="469"/>
        <end position="490"/>
    </location>
</feature>
<accession>A0A167AUI7</accession>
<dbReference type="EMBL" id="AZHC01000022">
    <property type="protein sequence ID" value="OAA39343.1"/>
    <property type="molecule type" value="Genomic_DNA"/>
</dbReference>
<name>A0A167AUI7_METRR</name>
<dbReference type="OrthoDB" id="4170804at2759"/>
<evidence type="ECO:0008006" key="5">
    <source>
        <dbReference type="Google" id="ProtNLM"/>
    </source>
</evidence>
<evidence type="ECO:0000256" key="2">
    <source>
        <dbReference type="SAM" id="MobiDB-lite"/>
    </source>
</evidence>
<dbReference type="OMA" id="CTSQMIS"/>
<reference evidence="3 4" key="1">
    <citation type="journal article" date="2016" name="Genome Biol. Evol.">
        <title>Divergent and convergent evolution of fungal pathogenicity.</title>
        <authorList>
            <person name="Shang Y."/>
            <person name="Xiao G."/>
            <person name="Zheng P."/>
            <person name="Cen K."/>
            <person name="Zhan S."/>
            <person name="Wang C."/>
        </authorList>
    </citation>
    <scope>NUCLEOTIDE SEQUENCE [LARGE SCALE GENOMIC DNA]</scope>
    <source>
        <strain evidence="3 4">RCEF 4871</strain>
    </source>
</reference>
<organism evidence="3 4">
    <name type="scientific">Metarhizium rileyi (strain RCEF 4871)</name>
    <name type="common">Nomuraea rileyi</name>
    <dbReference type="NCBI Taxonomy" id="1649241"/>
    <lineage>
        <taxon>Eukaryota</taxon>
        <taxon>Fungi</taxon>
        <taxon>Dikarya</taxon>
        <taxon>Ascomycota</taxon>
        <taxon>Pezizomycotina</taxon>
        <taxon>Sordariomycetes</taxon>
        <taxon>Hypocreomycetidae</taxon>
        <taxon>Hypocreales</taxon>
        <taxon>Clavicipitaceae</taxon>
        <taxon>Metarhizium</taxon>
    </lineage>
</organism>
<evidence type="ECO:0000313" key="3">
    <source>
        <dbReference type="EMBL" id="OAA39343.1"/>
    </source>
</evidence>
<evidence type="ECO:0000313" key="4">
    <source>
        <dbReference type="Proteomes" id="UP000243498"/>
    </source>
</evidence>
<feature type="coiled-coil region" evidence="1">
    <location>
        <begin position="387"/>
        <end position="452"/>
    </location>
</feature>
<protein>
    <recommendedName>
        <fullName evidence="5">Band 7 domain-containing protein</fullName>
    </recommendedName>
</protein>
<dbReference type="AlphaFoldDB" id="A0A167AUI7"/>
<dbReference type="Proteomes" id="UP000243498">
    <property type="component" value="Unassembled WGS sequence"/>
</dbReference>